<comment type="caution">
    <text evidence="2">The sequence shown here is derived from an EMBL/GenBank/DDBJ whole genome shotgun (WGS) entry which is preliminary data.</text>
</comment>
<keyword evidence="3" id="KW-1185">Reference proteome</keyword>
<gene>
    <name evidence="2" type="ORF">JXQ802_LOCUS4632</name>
</gene>
<evidence type="ECO:0008006" key="4">
    <source>
        <dbReference type="Google" id="ProtNLM"/>
    </source>
</evidence>
<dbReference type="GO" id="GO:0007034">
    <property type="term" value="P:vacuolar transport"/>
    <property type="evidence" value="ECO:0007669"/>
    <property type="project" value="InterPro"/>
</dbReference>
<dbReference type="AlphaFoldDB" id="A0A813TA50"/>
<evidence type="ECO:0000313" key="2">
    <source>
        <dbReference type="EMBL" id="CAF0809139.1"/>
    </source>
</evidence>
<name>A0A813TA50_9BILA</name>
<evidence type="ECO:0000256" key="1">
    <source>
        <dbReference type="ARBA" id="ARBA00006190"/>
    </source>
</evidence>
<organism evidence="2 3">
    <name type="scientific">Rotaria sordida</name>
    <dbReference type="NCBI Taxonomy" id="392033"/>
    <lineage>
        <taxon>Eukaryota</taxon>
        <taxon>Metazoa</taxon>
        <taxon>Spiralia</taxon>
        <taxon>Gnathifera</taxon>
        <taxon>Rotifera</taxon>
        <taxon>Eurotatoria</taxon>
        <taxon>Bdelloidea</taxon>
        <taxon>Philodinida</taxon>
        <taxon>Philodinidae</taxon>
        <taxon>Rotaria</taxon>
    </lineage>
</organism>
<dbReference type="Proteomes" id="UP000663870">
    <property type="component" value="Unassembled WGS sequence"/>
</dbReference>
<dbReference type="Gene3D" id="6.10.140.1230">
    <property type="match status" value="1"/>
</dbReference>
<evidence type="ECO:0000313" key="3">
    <source>
        <dbReference type="Proteomes" id="UP000663870"/>
    </source>
</evidence>
<protein>
    <recommendedName>
        <fullName evidence="4">Chromatin-modifying protein 1a</fullName>
    </recommendedName>
</protein>
<dbReference type="EMBL" id="CAJNOL010000066">
    <property type="protein sequence ID" value="CAF0809139.1"/>
    <property type="molecule type" value="Genomic_DNA"/>
</dbReference>
<comment type="similarity">
    <text evidence="1">Belongs to the SNF7 family.</text>
</comment>
<accession>A0A813TA50</accession>
<dbReference type="InterPro" id="IPR005024">
    <property type="entry name" value="Snf7_fam"/>
</dbReference>
<reference evidence="2" key="1">
    <citation type="submission" date="2021-02" db="EMBL/GenBank/DDBJ databases">
        <authorList>
            <person name="Nowell W R."/>
        </authorList>
    </citation>
    <scope>NUCLEOTIDE SEQUENCE</scope>
</reference>
<proteinExistence type="inferred from homology"/>
<sequence length="199" mass="22227">MGTNAEFNLRFTKKMIEREASAAEKKYEASRKKALDALKKSGDVETARIYAETAIQNRTAHNQFLTMASRIDSVIAKIQQANAQSIMVKNMKQVNKMLEHVNKDMNPAELAKVMEKFEQAFEDFDVKEQVMSDAMNQAMATSTPTEAVQDLLRQIANENNLDIRAQLDAIPTIQQSIATPAQKEAAAQNSRLAALRHAT</sequence>
<dbReference type="PANTHER" id="PTHR10476">
    <property type="entry name" value="CHARGED MULTIVESICULAR BODY PROTEIN"/>
    <property type="match status" value="1"/>
</dbReference>
<dbReference type="Pfam" id="PF03357">
    <property type="entry name" value="Snf7"/>
    <property type="match status" value="1"/>
</dbReference>